<reference evidence="2" key="1">
    <citation type="submission" date="2014-09" db="EMBL/GenBank/DDBJ databases">
        <authorList>
            <person name="Magalhaes I.L.F."/>
            <person name="Oliveira U."/>
            <person name="Santos F.R."/>
            <person name="Vidigal T.H.D.A."/>
            <person name="Brescovit A.D."/>
            <person name="Santos A.J."/>
        </authorList>
    </citation>
    <scope>NUCLEOTIDE SEQUENCE</scope>
    <source>
        <tissue evidence="2">Shoot tissue taken approximately 20 cm above the soil surface</tissue>
    </source>
</reference>
<proteinExistence type="predicted"/>
<dbReference type="AlphaFoldDB" id="A0A0A9H492"/>
<evidence type="ECO:0000256" key="1">
    <source>
        <dbReference type="SAM" id="MobiDB-lite"/>
    </source>
</evidence>
<sequence length="143" mass="14104">MTDVIPGASNPLSTVGTSRSSASPCPSCPSSPLPHEHSALSVRSATEWLAPAETSTTAGVGASGAAMTASISSDRAATRHPPSPPATTYPVRSAARRQAAKRGGGGAPKRSGAAGRGGMDDAGFKRQGTGTAGGRDGMGDLPY</sequence>
<name>A0A0A9H492_ARUDO</name>
<protein>
    <submittedName>
        <fullName evidence="2">Uncharacterized protein</fullName>
    </submittedName>
</protein>
<accession>A0A0A9H492</accession>
<reference evidence="2" key="2">
    <citation type="journal article" date="2015" name="Data Brief">
        <title>Shoot transcriptome of the giant reed, Arundo donax.</title>
        <authorList>
            <person name="Barrero R.A."/>
            <person name="Guerrero F.D."/>
            <person name="Moolhuijzen P."/>
            <person name="Goolsby J.A."/>
            <person name="Tidwell J."/>
            <person name="Bellgard S.E."/>
            <person name="Bellgard M.I."/>
        </authorList>
    </citation>
    <scope>NUCLEOTIDE SEQUENCE</scope>
    <source>
        <tissue evidence="2">Shoot tissue taken approximately 20 cm above the soil surface</tissue>
    </source>
</reference>
<organism evidence="2">
    <name type="scientific">Arundo donax</name>
    <name type="common">Giant reed</name>
    <name type="synonym">Donax arundinaceus</name>
    <dbReference type="NCBI Taxonomy" id="35708"/>
    <lineage>
        <taxon>Eukaryota</taxon>
        <taxon>Viridiplantae</taxon>
        <taxon>Streptophyta</taxon>
        <taxon>Embryophyta</taxon>
        <taxon>Tracheophyta</taxon>
        <taxon>Spermatophyta</taxon>
        <taxon>Magnoliopsida</taxon>
        <taxon>Liliopsida</taxon>
        <taxon>Poales</taxon>
        <taxon>Poaceae</taxon>
        <taxon>PACMAD clade</taxon>
        <taxon>Arundinoideae</taxon>
        <taxon>Arundineae</taxon>
        <taxon>Arundo</taxon>
    </lineage>
</organism>
<feature type="region of interest" description="Disordered" evidence="1">
    <location>
        <begin position="1"/>
        <end position="143"/>
    </location>
</feature>
<feature type="compositionally biased region" description="Low complexity" evidence="1">
    <location>
        <begin position="52"/>
        <end position="70"/>
    </location>
</feature>
<dbReference type="EMBL" id="GBRH01168235">
    <property type="protein sequence ID" value="JAE29661.1"/>
    <property type="molecule type" value="Transcribed_RNA"/>
</dbReference>
<evidence type="ECO:0000313" key="2">
    <source>
        <dbReference type="EMBL" id="JAE29661.1"/>
    </source>
</evidence>